<keyword evidence="2" id="KW-1133">Transmembrane helix</keyword>
<feature type="transmembrane region" description="Helical" evidence="2">
    <location>
        <begin position="134"/>
        <end position="157"/>
    </location>
</feature>
<keyword evidence="4" id="KW-1185">Reference proteome</keyword>
<reference evidence="5" key="2">
    <citation type="submission" date="2019-11" db="UniProtKB">
        <authorList>
            <consortium name="WormBaseParasite"/>
        </authorList>
    </citation>
    <scope>IDENTIFICATION</scope>
</reference>
<feature type="transmembrane region" description="Helical" evidence="2">
    <location>
        <begin position="220"/>
        <end position="245"/>
    </location>
</feature>
<sequence>MTTTAGPQVTASTMDAAAAKDAAEVVVRAGLPIEGPNVTLSDYNVLVVALSVIQNEVTHDCRRAATLILSGFLVVGILLIIPAIMQTAAAYLWIEQYRKQLHHQPLRSASNDKYNKLSTVFHKKNVTDMTRTLFIYRILACVASLMVLICSTLPQLVLVVANPPNEGNIDQRWGWCQTFVYMDHVTRSFATYLIVVPYVLFFWDFLFSEVVPRRHLVMKHIFRGVLISSMPIALFSSMIAVPLVVYRYERMWDGVHEVCSSSIRGTTNFLVFDFAITRVVPAVIIIIITAAFLVWLPRDHYGVFYEPLIFLFLMAPVVFLEATIYIASYLGKVHNLVNEHFANILLIFYALYHMSFSSTFVLETIRSVVTEIRQERKARKRFLLGENPKGDVQKSDRRSNVMLGLQRQFSVVFRWRSECAEDELHLEESILGKQSEVDIEAIPIPEETSKSEAGEKKHHDDVTMHYSILQRSATYKREPKPSHKHIRKPSTGSLANAPKSGPGHEPSPTLKRGPLSPTGEGRGHALMDTPGKSRSRGMSSGARSLRKAYTSADMTILPSHSPPRNGNRSLRHDY</sequence>
<evidence type="ECO:0000256" key="2">
    <source>
        <dbReference type="SAM" id="Phobius"/>
    </source>
</evidence>
<feature type="transmembrane region" description="Helical" evidence="2">
    <location>
        <begin position="67"/>
        <end position="94"/>
    </location>
</feature>
<reference evidence="3 4" key="1">
    <citation type="submission" date="2018-10" db="EMBL/GenBank/DDBJ databases">
        <authorList>
            <consortium name="Pathogen Informatics"/>
        </authorList>
    </citation>
    <scope>NUCLEOTIDE SEQUENCE [LARGE SCALE GENOMIC DNA]</scope>
</reference>
<feature type="transmembrane region" description="Helical" evidence="2">
    <location>
        <begin position="189"/>
        <end position="208"/>
    </location>
</feature>
<accession>A0A0R3UEA3</accession>
<gene>
    <name evidence="3" type="ORF">MCOS_LOCUS5306</name>
</gene>
<organism evidence="3 4">
    <name type="scientific">Mesocestoides corti</name>
    <name type="common">Flatworm</name>
    <dbReference type="NCBI Taxonomy" id="53468"/>
    <lineage>
        <taxon>Eukaryota</taxon>
        <taxon>Metazoa</taxon>
        <taxon>Spiralia</taxon>
        <taxon>Lophotrochozoa</taxon>
        <taxon>Platyhelminthes</taxon>
        <taxon>Cestoda</taxon>
        <taxon>Eucestoda</taxon>
        <taxon>Cyclophyllidea</taxon>
        <taxon>Mesocestoididae</taxon>
        <taxon>Mesocestoides</taxon>
    </lineage>
</organism>
<keyword evidence="2" id="KW-0472">Membrane</keyword>
<feature type="compositionally biased region" description="Basic and acidic residues" evidence="1">
    <location>
        <begin position="447"/>
        <end position="463"/>
    </location>
</feature>
<feature type="transmembrane region" description="Helical" evidence="2">
    <location>
        <begin position="340"/>
        <end position="362"/>
    </location>
</feature>
<evidence type="ECO:0000313" key="4">
    <source>
        <dbReference type="Proteomes" id="UP000267029"/>
    </source>
</evidence>
<protein>
    <submittedName>
        <fullName evidence="5">G_PROTEIN_RECEP_F1_2 domain-containing protein</fullName>
    </submittedName>
</protein>
<proteinExistence type="predicted"/>
<dbReference type="AlphaFoldDB" id="A0A0R3UEA3"/>
<evidence type="ECO:0000256" key="1">
    <source>
        <dbReference type="SAM" id="MobiDB-lite"/>
    </source>
</evidence>
<keyword evidence="2" id="KW-0812">Transmembrane</keyword>
<evidence type="ECO:0000313" key="5">
    <source>
        <dbReference type="WBParaSite" id="MCU_000277-RA"/>
    </source>
</evidence>
<name>A0A0R3UEA3_MESCO</name>
<feature type="region of interest" description="Disordered" evidence="1">
    <location>
        <begin position="437"/>
        <end position="574"/>
    </location>
</feature>
<feature type="transmembrane region" description="Helical" evidence="2">
    <location>
        <begin position="308"/>
        <end position="328"/>
    </location>
</feature>
<dbReference type="EMBL" id="UXSR01005189">
    <property type="protein sequence ID" value="VDD79303.1"/>
    <property type="molecule type" value="Genomic_DNA"/>
</dbReference>
<feature type="transmembrane region" description="Helical" evidence="2">
    <location>
        <begin position="275"/>
        <end position="296"/>
    </location>
</feature>
<dbReference type="WBParaSite" id="MCU_000277-RA">
    <property type="protein sequence ID" value="MCU_000277-RA"/>
    <property type="gene ID" value="MCU_000277"/>
</dbReference>
<dbReference type="OrthoDB" id="6225086at2759"/>
<dbReference type="Proteomes" id="UP000267029">
    <property type="component" value="Unassembled WGS sequence"/>
</dbReference>
<evidence type="ECO:0000313" key="3">
    <source>
        <dbReference type="EMBL" id="VDD79303.1"/>
    </source>
</evidence>